<dbReference type="AlphaFoldDB" id="K2RAF9"/>
<gene>
    <name evidence="3" type="ORF">A994_09031</name>
</gene>
<keyword evidence="1" id="KW-0812">Transmembrane</keyword>
<feature type="domain" description="CAAX prenyl protease 2/Lysostaphin resistance protein A-like" evidence="2">
    <location>
        <begin position="137"/>
        <end position="220"/>
    </location>
</feature>
<keyword evidence="1" id="KW-1133">Transmembrane helix</keyword>
<dbReference type="GO" id="GO:0006508">
    <property type="term" value="P:proteolysis"/>
    <property type="evidence" value="ECO:0007669"/>
    <property type="project" value="UniProtKB-KW"/>
</dbReference>
<evidence type="ECO:0000256" key="1">
    <source>
        <dbReference type="SAM" id="Phobius"/>
    </source>
</evidence>
<keyword evidence="4" id="KW-1185">Reference proteome</keyword>
<dbReference type="PATRIC" id="fig|1204725.3.peg.1818"/>
<dbReference type="Pfam" id="PF02517">
    <property type="entry name" value="Rce1-like"/>
    <property type="match status" value="1"/>
</dbReference>
<organism evidence="3 4">
    <name type="scientific">Methanobacterium formicicum (strain DSM 3637 / PP1)</name>
    <dbReference type="NCBI Taxonomy" id="1204725"/>
    <lineage>
        <taxon>Archaea</taxon>
        <taxon>Methanobacteriati</taxon>
        <taxon>Methanobacteriota</taxon>
        <taxon>Methanomada group</taxon>
        <taxon>Methanobacteria</taxon>
        <taxon>Methanobacteriales</taxon>
        <taxon>Methanobacteriaceae</taxon>
        <taxon>Methanobacterium</taxon>
    </lineage>
</organism>
<dbReference type="GO" id="GO:0080120">
    <property type="term" value="P:CAAX-box protein maturation"/>
    <property type="evidence" value="ECO:0007669"/>
    <property type="project" value="UniProtKB-ARBA"/>
</dbReference>
<comment type="caution">
    <text evidence="3">The sequence shown here is derived from an EMBL/GenBank/DDBJ whole genome shotgun (WGS) entry which is preliminary data.</text>
</comment>
<sequence>MVNESTFEAVKIRYLVLWIILLFIVMTVFVLASHRLLKGAEWSVAFGLLFYALISYWMLRNFRKIHLDYSRFIGHIPHDYNWLFLLTIVFAVIIFSLGITELSRYIVSVMDPGILGELPRTSLFYTPQDTPLAPFMNFLDFLTGVIAAPIVEELLFRGVMLHRFTFKWGLKKAILASSLIFGVLHADFIGAFIFGLVMCILYIKTGTIIIPIIAHMLNNMLAYAMQMLSNINHQNSALMHTTPNPNIGMAVFLLIVAGMVIFFFLYRNWPKAYWNPPYFQRDYQGVQENYYY</sequence>
<evidence type="ECO:0000313" key="3">
    <source>
        <dbReference type="EMBL" id="EKF85289.1"/>
    </source>
</evidence>
<dbReference type="RefSeq" id="WP_004031174.1">
    <property type="nucleotide sequence ID" value="NZ_AMPO01000008.1"/>
</dbReference>
<feature type="transmembrane region" description="Helical" evidence="1">
    <location>
        <begin position="132"/>
        <end position="152"/>
    </location>
</feature>
<dbReference type="EMBL" id="AMPO01000008">
    <property type="protein sequence ID" value="EKF85289.1"/>
    <property type="molecule type" value="Genomic_DNA"/>
</dbReference>
<accession>K2RAF9</accession>
<feature type="transmembrane region" description="Helical" evidence="1">
    <location>
        <begin position="39"/>
        <end position="59"/>
    </location>
</feature>
<dbReference type="PANTHER" id="PTHR43592">
    <property type="entry name" value="CAAX AMINO TERMINAL PROTEASE"/>
    <property type="match status" value="1"/>
</dbReference>
<keyword evidence="3" id="KW-0645">Protease</keyword>
<proteinExistence type="predicted"/>
<evidence type="ECO:0000313" key="4">
    <source>
        <dbReference type="Proteomes" id="UP000007360"/>
    </source>
</evidence>
<dbReference type="Proteomes" id="UP000007360">
    <property type="component" value="Unassembled WGS sequence"/>
</dbReference>
<protein>
    <submittedName>
        <fullName evidence="3">CAAX amino terminal protease family protein</fullName>
    </submittedName>
</protein>
<reference evidence="3 4" key="1">
    <citation type="journal article" date="2012" name="J. Bacteriol.">
        <title>Draft genome sequence of Methanobacterium formicicum DSM 3637, an archaebacterium isolated from the methane producer amoeba Pelomyxa palustris.</title>
        <authorList>
            <person name="Gutierrez G."/>
        </authorList>
    </citation>
    <scope>NUCLEOTIDE SEQUENCE [LARGE SCALE GENOMIC DNA]</scope>
    <source>
        <strain evidence="4">DSM 3637 / PP1</strain>
    </source>
</reference>
<keyword evidence="3" id="KW-0378">Hydrolase</keyword>
<feature type="transmembrane region" description="Helical" evidence="1">
    <location>
        <begin position="173"/>
        <end position="203"/>
    </location>
</feature>
<evidence type="ECO:0000259" key="2">
    <source>
        <dbReference type="Pfam" id="PF02517"/>
    </source>
</evidence>
<feature type="transmembrane region" description="Helical" evidence="1">
    <location>
        <begin position="247"/>
        <end position="266"/>
    </location>
</feature>
<dbReference type="GO" id="GO:0004175">
    <property type="term" value="F:endopeptidase activity"/>
    <property type="evidence" value="ECO:0007669"/>
    <property type="project" value="UniProtKB-ARBA"/>
</dbReference>
<name>K2RAF9_METFP</name>
<keyword evidence="1" id="KW-0472">Membrane</keyword>
<feature type="transmembrane region" description="Helical" evidence="1">
    <location>
        <begin position="209"/>
        <end position="226"/>
    </location>
</feature>
<dbReference type="OrthoDB" id="275779at2157"/>
<dbReference type="PANTHER" id="PTHR43592:SF15">
    <property type="entry name" value="CAAX AMINO TERMINAL PROTEASE FAMILY PROTEIN"/>
    <property type="match status" value="1"/>
</dbReference>
<feature type="transmembrane region" description="Helical" evidence="1">
    <location>
        <begin position="80"/>
        <end position="100"/>
    </location>
</feature>
<dbReference type="InterPro" id="IPR003675">
    <property type="entry name" value="Rce1/LyrA-like_dom"/>
</dbReference>
<feature type="transmembrane region" description="Helical" evidence="1">
    <location>
        <begin position="12"/>
        <end position="33"/>
    </location>
</feature>